<proteinExistence type="predicted"/>
<dbReference type="RefSeq" id="XP_024579821.1">
    <property type="nucleotide sequence ID" value="XM_024729444.1"/>
</dbReference>
<reference evidence="2" key="1">
    <citation type="submission" date="2014-09" db="EMBL/GenBank/DDBJ databases">
        <authorList>
            <person name="Sharma Rahul"/>
            <person name="Thines Marco"/>
        </authorList>
    </citation>
    <scope>NUCLEOTIDE SEQUENCE [LARGE SCALE GENOMIC DNA]</scope>
</reference>
<dbReference type="EMBL" id="CCYD01000667">
    <property type="protein sequence ID" value="CEG43452.1"/>
    <property type="molecule type" value="Genomic_DNA"/>
</dbReference>
<evidence type="ECO:0000313" key="1">
    <source>
        <dbReference type="EMBL" id="CEG43452.1"/>
    </source>
</evidence>
<sequence length="64" mass="7448">MIDELFEVEPFTDNITHFMFFSPMHELRTPYLLLTATIVSILRHGFCDIIQPVDNGMNMGQKKC</sequence>
<protein>
    <submittedName>
        <fullName evidence="1">Uncharacterized protein</fullName>
    </submittedName>
</protein>
<dbReference type="Proteomes" id="UP000054928">
    <property type="component" value="Unassembled WGS sequence"/>
</dbReference>
<accession>A0A0P1AQ63</accession>
<dbReference type="AlphaFoldDB" id="A0A0P1AQ63"/>
<organism evidence="1 2">
    <name type="scientific">Plasmopara halstedii</name>
    <name type="common">Downy mildew of sunflower</name>
    <dbReference type="NCBI Taxonomy" id="4781"/>
    <lineage>
        <taxon>Eukaryota</taxon>
        <taxon>Sar</taxon>
        <taxon>Stramenopiles</taxon>
        <taxon>Oomycota</taxon>
        <taxon>Peronosporomycetes</taxon>
        <taxon>Peronosporales</taxon>
        <taxon>Peronosporaceae</taxon>
        <taxon>Plasmopara</taxon>
    </lineage>
</organism>
<dbReference type="GeneID" id="36408702"/>
<keyword evidence="2" id="KW-1185">Reference proteome</keyword>
<evidence type="ECO:0000313" key="2">
    <source>
        <dbReference type="Proteomes" id="UP000054928"/>
    </source>
</evidence>
<name>A0A0P1AQ63_PLAHL</name>